<dbReference type="SMART" id="SM00198">
    <property type="entry name" value="SCP"/>
    <property type="match status" value="1"/>
</dbReference>
<dbReference type="RefSeq" id="XP_054826630.1">
    <property type="nucleotide sequence ID" value="XM_054970655.1"/>
</dbReference>
<feature type="domain" description="SCP" evidence="4">
    <location>
        <begin position="43"/>
        <end position="149"/>
    </location>
</feature>
<dbReference type="PANTHER" id="PTHR10334">
    <property type="entry name" value="CYSTEINE-RICH SECRETORY PROTEIN-RELATED"/>
    <property type="match status" value="1"/>
</dbReference>
<dbReference type="AlphaFoldDB" id="A0AA97IW01"/>
<dbReference type="InterPro" id="IPR014044">
    <property type="entry name" value="CAP_dom"/>
</dbReference>
<keyword evidence="5" id="KW-1185">Reference proteome</keyword>
<dbReference type="Gene3D" id="3.40.33.10">
    <property type="entry name" value="CAP"/>
    <property type="match status" value="2"/>
</dbReference>
<keyword evidence="3" id="KW-0732">Signal</keyword>
<evidence type="ECO:0000313" key="5">
    <source>
        <dbReference type="Proteomes" id="UP001190640"/>
    </source>
</evidence>
<dbReference type="InterPro" id="IPR042076">
    <property type="entry name" value="Crisp-like_dom"/>
</dbReference>
<gene>
    <name evidence="6" type="primary">LOC129323874</name>
</gene>
<proteinExistence type="inferred from homology"/>
<organism evidence="5 6">
    <name type="scientific">Eublepharis macularius</name>
    <name type="common">Leopard gecko</name>
    <name type="synonym">Cyrtodactylus macularius</name>
    <dbReference type="NCBI Taxonomy" id="481883"/>
    <lineage>
        <taxon>Eukaryota</taxon>
        <taxon>Metazoa</taxon>
        <taxon>Chordata</taxon>
        <taxon>Craniata</taxon>
        <taxon>Vertebrata</taxon>
        <taxon>Euteleostomi</taxon>
        <taxon>Lepidosauria</taxon>
        <taxon>Squamata</taxon>
        <taxon>Bifurcata</taxon>
        <taxon>Gekkota</taxon>
        <taxon>Eublepharidae</taxon>
        <taxon>Eublepharinae</taxon>
        <taxon>Eublepharis</taxon>
    </lineage>
</organism>
<evidence type="ECO:0000313" key="6">
    <source>
        <dbReference type="RefSeq" id="XP_054826630.1"/>
    </source>
</evidence>
<dbReference type="SUPFAM" id="SSF55797">
    <property type="entry name" value="PR-1-like"/>
    <property type="match status" value="1"/>
</dbReference>
<dbReference type="PROSITE" id="PS01010">
    <property type="entry name" value="CRISP_2"/>
    <property type="match status" value="1"/>
</dbReference>
<protein>
    <submittedName>
        <fullName evidence="6">Cysteine-rich venom protein Cau1-like</fullName>
    </submittedName>
</protein>
<dbReference type="Pfam" id="PF08562">
    <property type="entry name" value="Crisp"/>
    <property type="match status" value="1"/>
</dbReference>
<reference evidence="6" key="1">
    <citation type="submission" date="2025-08" db="UniProtKB">
        <authorList>
            <consortium name="RefSeq"/>
        </authorList>
    </citation>
    <scope>IDENTIFICATION</scope>
    <source>
        <tissue evidence="6">Blood</tissue>
    </source>
</reference>
<dbReference type="Pfam" id="PF00188">
    <property type="entry name" value="CAP"/>
    <property type="match status" value="1"/>
</dbReference>
<comment type="similarity">
    <text evidence="1">Belongs to the CRISP family.</text>
</comment>
<dbReference type="Gene3D" id="1.10.10.740">
    <property type="entry name" value="Crisp domain"/>
    <property type="match status" value="1"/>
</dbReference>
<evidence type="ECO:0000259" key="4">
    <source>
        <dbReference type="SMART" id="SM00198"/>
    </source>
</evidence>
<dbReference type="PRINTS" id="PR00837">
    <property type="entry name" value="V5TPXLIKE"/>
</dbReference>
<dbReference type="SUPFAM" id="SSF57546">
    <property type="entry name" value="Crisp domain-like"/>
    <property type="match status" value="1"/>
</dbReference>
<name>A0AA97IW01_EUBMA</name>
<dbReference type="InterPro" id="IPR035940">
    <property type="entry name" value="CAP_sf"/>
</dbReference>
<evidence type="ECO:0000256" key="1">
    <source>
        <dbReference type="ARBA" id="ARBA00009923"/>
    </source>
</evidence>
<evidence type="ECO:0000256" key="2">
    <source>
        <dbReference type="SAM" id="Coils"/>
    </source>
</evidence>
<dbReference type="InterPro" id="IPR018244">
    <property type="entry name" value="Allrgn_V5/Tpx1_CS"/>
</dbReference>
<evidence type="ECO:0000256" key="3">
    <source>
        <dbReference type="SAM" id="SignalP"/>
    </source>
</evidence>
<feature type="chain" id="PRO_5041693514" evidence="3">
    <location>
        <begin position="20"/>
        <end position="215"/>
    </location>
</feature>
<feature type="signal peptide" evidence="3">
    <location>
        <begin position="1"/>
        <end position="19"/>
    </location>
</feature>
<keyword evidence="2" id="KW-0175">Coiled coil</keyword>
<dbReference type="GeneID" id="129323874"/>
<dbReference type="KEGG" id="emc:129323874"/>
<sequence>MILLTIVLLLAAVLDQSLEQEENEENEEEDESDLLTGSGISPEIQQQILDKHNDLRREVEPTARNMLKMTIYRSNFVSSWPEVVDYWNTKKDNFQYGVGRIDPSKSIYSYTQAIWYNSYMLGCGISYCPDSQYPFMYICQYCPAGNIAGRIGTPYNEGPPCGDCPKYCEDKLCTNPCKYVDLINDCDKLKALMGCSKANKHGLCNATCKCKNKII</sequence>
<dbReference type="InterPro" id="IPR013871">
    <property type="entry name" value="Cysteine_rich_secretory"/>
</dbReference>
<accession>A0AA97IW01</accession>
<dbReference type="Proteomes" id="UP001190640">
    <property type="component" value="Chromosome 1"/>
</dbReference>
<dbReference type="GO" id="GO:0005576">
    <property type="term" value="C:extracellular region"/>
    <property type="evidence" value="ECO:0007669"/>
    <property type="project" value="InterPro"/>
</dbReference>
<feature type="coiled-coil region" evidence="2">
    <location>
        <begin position="11"/>
        <end position="38"/>
    </location>
</feature>
<dbReference type="InterPro" id="IPR001283">
    <property type="entry name" value="CRISP-related"/>
</dbReference>